<evidence type="ECO:0000313" key="4">
    <source>
        <dbReference type="Proteomes" id="UP001221411"/>
    </source>
</evidence>
<evidence type="ECO:0000313" key="3">
    <source>
        <dbReference type="EMBL" id="MDC0749260.1"/>
    </source>
</evidence>
<evidence type="ECO:0000256" key="2">
    <source>
        <dbReference type="SAM" id="SignalP"/>
    </source>
</evidence>
<keyword evidence="4" id="KW-1185">Reference proteome</keyword>
<reference evidence="3 4" key="1">
    <citation type="submission" date="2022-11" db="EMBL/GenBank/DDBJ databases">
        <title>Minimal conservation of predation-associated metabolite biosynthetic gene clusters underscores biosynthetic potential of Myxococcota including descriptions for ten novel species: Archangium lansinium sp. nov., Myxococcus landrumus sp. nov., Nannocystis bai.</title>
        <authorList>
            <person name="Ahearne A."/>
            <person name="Stevens C."/>
            <person name="Dowd S."/>
        </authorList>
    </citation>
    <scope>NUCLEOTIDE SEQUENCE [LARGE SCALE GENOMIC DNA]</scope>
    <source>
        <strain evidence="3 4">RJM3</strain>
    </source>
</reference>
<organism evidence="3 4">
    <name type="scientific">Polyangium mundeleinium</name>
    <dbReference type="NCBI Taxonomy" id="2995306"/>
    <lineage>
        <taxon>Bacteria</taxon>
        <taxon>Pseudomonadati</taxon>
        <taxon>Myxococcota</taxon>
        <taxon>Polyangia</taxon>
        <taxon>Polyangiales</taxon>
        <taxon>Polyangiaceae</taxon>
        <taxon>Polyangium</taxon>
    </lineage>
</organism>
<name>A0ABT5F823_9BACT</name>
<dbReference type="EMBL" id="JAQNDO010000001">
    <property type="protein sequence ID" value="MDC0749260.1"/>
    <property type="molecule type" value="Genomic_DNA"/>
</dbReference>
<feature type="signal peptide" evidence="2">
    <location>
        <begin position="1"/>
        <end position="17"/>
    </location>
</feature>
<feature type="compositionally biased region" description="Gly residues" evidence="1">
    <location>
        <begin position="28"/>
        <end position="51"/>
    </location>
</feature>
<evidence type="ECO:0008006" key="5">
    <source>
        <dbReference type="Google" id="ProtNLM"/>
    </source>
</evidence>
<dbReference type="RefSeq" id="WP_271928903.1">
    <property type="nucleotide sequence ID" value="NZ_JAQNDO010000001.1"/>
</dbReference>
<proteinExistence type="predicted"/>
<sequence length="285" mass="28011">MKSAAAIAAITLVTACATGSVSTTSGSQGAGGEGNGGSGGGSGGMGGGPGARGDAMPTNTIGFFQVPACPSGWEPYKAAAGRTVLPTIADAAGGTTVGEPLLSGEERPHTHGVKATFDLVPITYAGVSGGGNNGVAAAGVVEFGTTSETSTTGLPYVQLLACKKLAEPAAGVKPLPKGMQIFYDGPKCPAGFQQAAATQGRLVVGLPKDAPPDLSFGGEPLSSAAARTHTHGGEVSLATTSHGIGLVSNGAATGYARNDTYTAQAETDASEAALPWIELIHCEKQ</sequence>
<feature type="region of interest" description="Disordered" evidence="1">
    <location>
        <begin position="20"/>
        <end position="56"/>
    </location>
</feature>
<dbReference type="Proteomes" id="UP001221411">
    <property type="component" value="Unassembled WGS sequence"/>
</dbReference>
<accession>A0ABT5F823</accession>
<evidence type="ECO:0000256" key="1">
    <source>
        <dbReference type="SAM" id="MobiDB-lite"/>
    </source>
</evidence>
<gene>
    <name evidence="3" type="ORF">POL67_48475</name>
</gene>
<dbReference type="PROSITE" id="PS51257">
    <property type="entry name" value="PROKAR_LIPOPROTEIN"/>
    <property type="match status" value="1"/>
</dbReference>
<comment type="caution">
    <text evidence="3">The sequence shown here is derived from an EMBL/GenBank/DDBJ whole genome shotgun (WGS) entry which is preliminary data.</text>
</comment>
<protein>
    <recommendedName>
        <fullName evidence="5">Phage tail collar domain-containing protein</fullName>
    </recommendedName>
</protein>
<keyword evidence="2" id="KW-0732">Signal</keyword>
<feature type="chain" id="PRO_5047057872" description="Phage tail collar domain-containing protein" evidence="2">
    <location>
        <begin position="18"/>
        <end position="285"/>
    </location>
</feature>